<organism evidence="2 3">
    <name type="scientific">Roseovarius aestuarii</name>
    <dbReference type="NCBI Taxonomy" id="475083"/>
    <lineage>
        <taxon>Bacteria</taxon>
        <taxon>Pseudomonadati</taxon>
        <taxon>Pseudomonadota</taxon>
        <taxon>Alphaproteobacteria</taxon>
        <taxon>Rhodobacterales</taxon>
        <taxon>Roseobacteraceae</taxon>
        <taxon>Roseovarius</taxon>
    </lineage>
</organism>
<dbReference type="GO" id="GO:0004016">
    <property type="term" value="F:adenylate cyclase activity"/>
    <property type="evidence" value="ECO:0007669"/>
    <property type="project" value="UniProtKB-EC"/>
</dbReference>
<dbReference type="Gene3D" id="1.25.40.10">
    <property type="entry name" value="Tetratricopeptide repeat domain"/>
    <property type="match status" value="1"/>
</dbReference>
<dbReference type="Pfam" id="PF00211">
    <property type="entry name" value="Guanylate_cyc"/>
    <property type="match status" value="1"/>
</dbReference>
<dbReference type="GO" id="GO:0006171">
    <property type="term" value="P:cAMP biosynthetic process"/>
    <property type="evidence" value="ECO:0007669"/>
    <property type="project" value="TreeGrafter"/>
</dbReference>
<keyword evidence="2" id="KW-0456">Lyase</keyword>
<dbReference type="GO" id="GO:0035556">
    <property type="term" value="P:intracellular signal transduction"/>
    <property type="evidence" value="ECO:0007669"/>
    <property type="project" value="InterPro"/>
</dbReference>
<dbReference type="Gene3D" id="3.30.70.1230">
    <property type="entry name" value="Nucleotide cyclase"/>
    <property type="match status" value="1"/>
</dbReference>
<evidence type="ECO:0000259" key="1">
    <source>
        <dbReference type="PROSITE" id="PS50125"/>
    </source>
</evidence>
<dbReference type="InterPro" id="IPR019734">
    <property type="entry name" value="TPR_rpt"/>
</dbReference>
<dbReference type="OrthoDB" id="54411at2"/>
<dbReference type="SMART" id="SM00044">
    <property type="entry name" value="CYCc"/>
    <property type="match status" value="1"/>
</dbReference>
<dbReference type="EC" id="4.6.1.1" evidence="2"/>
<dbReference type="CDD" id="cd07302">
    <property type="entry name" value="CHD"/>
    <property type="match status" value="1"/>
</dbReference>
<dbReference type="SMART" id="SM00028">
    <property type="entry name" value="TPR"/>
    <property type="match status" value="4"/>
</dbReference>
<dbReference type="InterPro" id="IPR011990">
    <property type="entry name" value="TPR-like_helical_dom_sf"/>
</dbReference>
<evidence type="ECO:0000313" key="2">
    <source>
        <dbReference type="EMBL" id="SMC12953.1"/>
    </source>
</evidence>
<evidence type="ECO:0000313" key="3">
    <source>
        <dbReference type="Proteomes" id="UP000193224"/>
    </source>
</evidence>
<dbReference type="Pfam" id="PF13181">
    <property type="entry name" value="TPR_8"/>
    <property type="match status" value="1"/>
</dbReference>
<dbReference type="EMBL" id="FWXB01000010">
    <property type="protein sequence ID" value="SMC12953.1"/>
    <property type="molecule type" value="Genomic_DNA"/>
</dbReference>
<dbReference type="SUPFAM" id="SSF55073">
    <property type="entry name" value="Nucleotide cyclase"/>
    <property type="match status" value="1"/>
</dbReference>
<dbReference type="AlphaFoldDB" id="A0A1X7BTR4"/>
<proteinExistence type="predicted"/>
<gene>
    <name evidence="2" type="ORF">ROA7745_02786</name>
</gene>
<dbReference type="Proteomes" id="UP000193224">
    <property type="component" value="Unassembled WGS sequence"/>
</dbReference>
<dbReference type="InterPro" id="IPR029787">
    <property type="entry name" value="Nucleotide_cyclase"/>
</dbReference>
<dbReference type="InterPro" id="IPR001054">
    <property type="entry name" value="A/G_cyclase"/>
</dbReference>
<feature type="domain" description="Guanylate cyclase" evidence="1">
    <location>
        <begin position="7"/>
        <end position="122"/>
    </location>
</feature>
<dbReference type="InterPro" id="IPR050697">
    <property type="entry name" value="Adenylyl/Guanylyl_Cyclase_3/4"/>
</dbReference>
<dbReference type="PANTHER" id="PTHR43081:SF19">
    <property type="entry name" value="PH-SENSITIVE ADENYLATE CYCLASE RV1264"/>
    <property type="match status" value="1"/>
</dbReference>
<name>A0A1X7BTR4_9RHOB</name>
<reference evidence="2 3" key="1">
    <citation type="submission" date="2017-03" db="EMBL/GenBank/DDBJ databases">
        <authorList>
            <person name="Afonso C.L."/>
            <person name="Miller P.J."/>
            <person name="Scott M.A."/>
            <person name="Spackman E."/>
            <person name="Goraichik I."/>
            <person name="Dimitrov K.M."/>
            <person name="Suarez D.L."/>
            <person name="Swayne D.E."/>
        </authorList>
    </citation>
    <scope>NUCLEOTIDE SEQUENCE [LARGE SCALE GENOMIC DNA]</scope>
    <source>
        <strain evidence="2 3">CECT 7745</strain>
    </source>
</reference>
<dbReference type="PROSITE" id="PS50125">
    <property type="entry name" value="GUANYLATE_CYCLASE_2"/>
    <property type="match status" value="1"/>
</dbReference>
<keyword evidence="3" id="KW-1185">Reference proteome</keyword>
<dbReference type="RefSeq" id="WP_085800900.1">
    <property type="nucleotide sequence ID" value="NZ_FWXB01000010.1"/>
</dbReference>
<protein>
    <submittedName>
        <fullName evidence="2">pH-sensitive adenylate cyclase</fullName>
        <ecNumber evidence="2">4.6.1.1</ecNumber>
    </submittedName>
</protein>
<dbReference type="Gene3D" id="3.40.50.10610">
    <property type="entry name" value="ABC-type transport auxiliary lipoprotein component"/>
    <property type="match status" value="1"/>
</dbReference>
<accession>A0A1X7BTR4</accession>
<dbReference type="PANTHER" id="PTHR43081">
    <property type="entry name" value="ADENYLATE CYCLASE, TERMINAL-DIFFERENTIATION SPECIFIC-RELATED"/>
    <property type="match status" value="1"/>
</dbReference>
<dbReference type="SUPFAM" id="SSF48452">
    <property type="entry name" value="TPR-like"/>
    <property type="match status" value="1"/>
</dbReference>
<sequence>MERKLAAIFAADVVGYSRLMGEDEAGTLKRLQALLSELVKPLIKAHRGRIVKLMGDGLLAEFPSVVEAVETAVEVQRSMVERENGPPDETSIRLRIGIHLGDIIKKGTDIFGDGVNVAARLESIAPAGGVCISEDVHRQIEGKMTTHFQDLGEQELKNIKGKVRAFSVSLDPAQISPKGFEALTGERLDLPSQPSIAVLPFENMSGETDQEYFADGITEDIITALSRLPGMIVMARNSTFVYKSQAVDVRQVGHDLGVRYVLEGSIRKAGNRVRITSQLIDTQTGSHVWAERYDRDLDDIFTIQDDITREIVVAMAVNLTHGEEIKLWSTHAPSVEGWDLFMRALAEQYKFTREGNFEAEQLFRRAIALDPHYWMFKVGLGWCLQSGVRLGFKDDPAATSAEARSICEELLSDDDTNADALALKAYVDTARRDFDAALAAGKRAVELQPGVSLNHAALGIAHRYMGNFEACLNCMRKAMRLSPYCPDWYLAFLGDAYFGLNELDQARLVYENLASRLPSSLLSQTRLAAVYVRLNNTAKASNAAAAVLSIAPQFSVSNHLSQYPFSREELRENLAQDLIKSGLPA</sequence>